<evidence type="ECO:0008006" key="4">
    <source>
        <dbReference type="Google" id="ProtNLM"/>
    </source>
</evidence>
<feature type="chain" id="PRO_5046045637" description="Flagellar hook-length control protein-like C-terminal domain-containing protein" evidence="1">
    <location>
        <begin position="26"/>
        <end position="478"/>
    </location>
</feature>
<protein>
    <recommendedName>
        <fullName evidence="4">Flagellar hook-length control protein-like C-terminal domain-containing protein</fullName>
    </recommendedName>
</protein>
<keyword evidence="1" id="KW-0732">Signal</keyword>
<evidence type="ECO:0000313" key="3">
    <source>
        <dbReference type="Proteomes" id="UP001595967"/>
    </source>
</evidence>
<proteinExistence type="predicted"/>
<keyword evidence="3" id="KW-1185">Reference proteome</keyword>
<organism evidence="2 3">
    <name type="scientific">Comamonas nitrativorans</name>
    <dbReference type="NCBI Taxonomy" id="108437"/>
    <lineage>
        <taxon>Bacteria</taxon>
        <taxon>Pseudomonadati</taxon>
        <taxon>Pseudomonadota</taxon>
        <taxon>Betaproteobacteria</taxon>
        <taxon>Burkholderiales</taxon>
        <taxon>Comamonadaceae</taxon>
        <taxon>Comamonas</taxon>
    </lineage>
</organism>
<accession>A0ABV9GY72</accession>
<comment type="caution">
    <text evidence="2">The sequence shown here is derived from an EMBL/GenBank/DDBJ whole genome shotgun (WGS) entry which is preliminary data.</text>
</comment>
<dbReference type="Proteomes" id="UP001595967">
    <property type="component" value="Unassembled WGS sequence"/>
</dbReference>
<gene>
    <name evidence="2" type="ORF">ACFO3A_08305</name>
</gene>
<evidence type="ECO:0000256" key="1">
    <source>
        <dbReference type="SAM" id="SignalP"/>
    </source>
</evidence>
<dbReference type="EMBL" id="JBHSEW010000006">
    <property type="protein sequence ID" value="MFC4622215.1"/>
    <property type="molecule type" value="Genomic_DNA"/>
</dbReference>
<reference evidence="3" key="1">
    <citation type="journal article" date="2019" name="Int. J. Syst. Evol. Microbiol.">
        <title>The Global Catalogue of Microorganisms (GCM) 10K type strain sequencing project: providing services to taxonomists for standard genome sequencing and annotation.</title>
        <authorList>
            <consortium name="The Broad Institute Genomics Platform"/>
            <consortium name="The Broad Institute Genome Sequencing Center for Infectious Disease"/>
            <person name="Wu L."/>
            <person name="Ma J."/>
        </authorList>
    </citation>
    <scope>NUCLEOTIDE SEQUENCE [LARGE SCALE GENOMIC DNA]</scope>
    <source>
        <strain evidence="3">JCM 11650</strain>
    </source>
</reference>
<name>A0ABV9GY72_9BURK</name>
<feature type="signal peptide" evidence="1">
    <location>
        <begin position="1"/>
        <end position="25"/>
    </location>
</feature>
<dbReference type="RefSeq" id="WP_377725559.1">
    <property type="nucleotide sequence ID" value="NZ_JBHSEW010000006.1"/>
</dbReference>
<sequence>MTSLSVSPVLSSSASAAAATARAQAALVSSAKDTTSATPVTPSTVLEISTPKAKPVYALPTYSGPAWAMAFKDAISTRMAGNSSMGSLVGQWGQLGGMLLSHLSSSNTGYSQTLLSRPDATGDLDMQMRGVRSGAATASLEITTRSGQKVQLQIAVNSGKGLHVEIQSSGPLSATEREALAALSEGLDRALAGLGQEGGPQIDLSGLMDYDRKAFAGLNLSVSVPEGSNTRLQALHLRLDDQRQSLELKTDMGGNIAINLNPATALASADPAHKQAALNQHLQNIHAAAQRSHADADLVALFTSSFAQMHGLPASAAPQALMPAALGAQVAPLLSGLADFEASFSGDFQRTNRWGAVTEQGHTDYQISQRTDSRYRADTGSLALEQTVHTALDGHIAKALLPDGMLDMQNGNYELHTLRDRQTTRTRIAAEDGLLTQAEQTHDAQQLLTVQKFVENHLQEQYQRPHQEQWVKQLLATR</sequence>
<evidence type="ECO:0000313" key="2">
    <source>
        <dbReference type="EMBL" id="MFC4622215.1"/>
    </source>
</evidence>